<keyword evidence="3" id="KW-1185">Reference proteome</keyword>
<dbReference type="PROSITE" id="PS50965">
    <property type="entry name" value="NERD"/>
    <property type="match status" value="1"/>
</dbReference>
<sequence length="360" mass="40539">MWLEIICGIIIYQLFRRFFYGGNDVLDVETSDFNAIFSVANRLEKLCGGKVYVGLNIPDADTGSRKSIDIVLVTKGEAAVISVKNVSGFVSINDDGSWTSEGGRSHRKERIPDPVSHHARMAASSATQSILLLNVYHKKGVCFRKSFARSVIVAEAKNTASVLESYLEQRGVTVPEGYFSYKVIIPNPNFREICRNFPPEVITYDQWVQLEPEPKGMIFGWVKGALRGGKKEMQDSFHQQLNFILSTAPMWDRLELKGSKHVLGEFLEFKGKQEDTLALRNIKRSKVGHMAVQKTSMLGLAHSKLQVVYYPRDYRSEGVSASEWREVEVRSSTEVIFHPQNSTKVRKYKLSSISSMSLSA</sequence>
<reference evidence="2 3" key="1">
    <citation type="journal article" date="2019" name="Genome Biol. Evol.">
        <title>Insights into the evolution of the New World diploid cottons (Gossypium, subgenus Houzingenia) based on genome sequencing.</title>
        <authorList>
            <person name="Grover C.E."/>
            <person name="Arick M.A. 2nd"/>
            <person name="Thrash A."/>
            <person name="Conover J.L."/>
            <person name="Sanders W.S."/>
            <person name="Peterson D.G."/>
            <person name="Frelichowski J.E."/>
            <person name="Scheffler J.A."/>
            <person name="Scheffler B.E."/>
            <person name="Wendel J.F."/>
        </authorList>
    </citation>
    <scope>NUCLEOTIDE SEQUENCE [LARGE SCALE GENOMIC DNA]</scope>
    <source>
        <strain evidence="2">185</strain>
        <tissue evidence="2">Leaf</tissue>
    </source>
</reference>
<evidence type="ECO:0000259" key="1">
    <source>
        <dbReference type="PROSITE" id="PS50965"/>
    </source>
</evidence>
<dbReference type="Pfam" id="PF08378">
    <property type="entry name" value="NERD"/>
    <property type="match status" value="1"/>
</dbReference>
<evidence type="ECO:0000313" key="3">
    <source>
        <dbReference type="Proteomes" id="UP000593577"/>
    </source>
</evidence>
<comment type="caution">
    <text evidence="2">The sequence shown here is derived from an EMBL/GenBank/DDBJ whole genome shotgun (WGS) entry which is preliminary data.</text>
</comment>
<feature type="domain" description="NERD" evidence="1">
    <location>
        <begin position="31"/>
        <end position="148"/>
    </location>
</feature>
<accession>A0A7J8X1F6</accession>
<dbReference type="PANTHER" id="PTHR35287:SF1">
    <property type="entry name" value="SI:ZFOS-911D5.4"/>
    <property type="match status" value="1"/>
</dbReference>
<dbReference type="AlphaFoldDB" id="A0A7J8X1F6"/>
<protein>
    <recommendedName>
        <fullName evidence="1">NERD domain-containing protein</fullName>
    </recommendedName>
</protein>
<proteinExistence type="predicted"/>
<dbReference type="PANTHER" id="PTHR35287">
    <property type="entry name" value="SI:ZFOS-911D5.4"/>
    <property type="match status" value="1"/>
</dbReference>
<gene>
    <name evidence="2" type="ORF">Goari_012621</name>
</gene>
<dbReference type="InterPro" id="IPR011528">
    <property type="entry name" value="NERD"/>
</dbReference>
<dbReference type="Proteomes" id="UP000593577">
    <property type="component" value="Unassembled WGS sequence"/>
</dbReference>
<evidence type="ECO:0000313" key="2">
    <source>
        <dbReference type="EMBL" id="MBA0680950.1"/>
    </source>
</evidence>
<name>A0A7J8X1F6_GOSAI</name>
<organism evidence="2 3">
    <name type="scientific">Gossypium aridum</name>
    <name type="common">American cotton</name>
    <name type="synonym">Erioxylum aridum</name>
    <dbReference type="NCBI Taxonomy" id="34290"/>
    <lineage>
        <taxon>Eukaryota</taxon>
        <taxon>Viridiplantae</taxon>
        <taxon>Streptophyta</taxon>
        <taxon>Embryophyta</taxon>
        <taxon>Tracheophyta</taxon>
        <taxon>Spermatophyta</taxon>
        <taxon>Magnoliopsida</taxon>
        <taxon>eudicotyledons</taxon>
        <taxon>Gunneridae</taxon>
        <taxon>Pentapetalae</taxon>
        <taxon>rosids</taxon>
        <taxon>malvids</taxon>
        <taxon>Malvales</taxon>
        <taxon>Malvaceae</taxon>
        <taxon>Malvoideae</taxon>
        <taxon>Gossypium</taxon>
    </lineage>
</organism>
<dbReference type="EMBL" id="JABFAA010000004">
    <property type="protein sequence ID" value="MBA0680950.1"/>
    <property type="molecule type" value="Genomic_DNA"/>
</dbReference>